<organism evidence="1 2">
    <name type="scientific">Daphnia magna</name>
    <dbReference type="NCBI Taxonomy" id="35525"/>
    <lineage>
        <taxon>Eukaryota</taxon>
        <taxon>Metazoa</taxon>
        <taxon>Ecdysozoa</taxon>
        <taxon>Arthropoda</taxon>
        <taxon>Crustacea</taxon>
        <taxon>Branchiopoda</taxon>
        <taxon>Diplostraca</taxon>
        <taxon>Cladocera</taxon>
        <taxon>Anomopoda</taxon>
        <taxon>Daphniidae</taxon>
        <taxon>Daphnia</taxon>
    </lineage>
</organism>
<evidence type="ECO:0000313" key="2">
    <source>
        <dbReference type="Proteomes" id="UP001234178"/>
    </source>
</evidence>
<reference evidence="1 2" key="1">
    <citation type="journal article" date="2023" name="Nucleic Acids Res.">
        <title>The hologenome of Daphnia magna reveals possible DNA methylation and microbiome-mediated evolution of the host genome.</title>
        <authorList>
            <person name="Chaturvedi A."/>
            <person name="Li X."/>
            <person name="Dhandapani V."/>
            <person name="Marshall H."/>
            <person name="Kissane S."/>
            <person name="Cuenca-Cambronero M."/>
            <person name="Asole G."/>
            <person name="Calvet F."/>
            <person name="Ruiz-Romero M."/>
            <person name="Marangio P."/>
            <person name="Guigo R."/>
            <person name="Rago D."/>
            <person name="Mirbahai L."/>
            <person name="Eastwood N."/>
            <person name="Colbourne J.K."/>
            <person name="Zhou J."/>
            <person name="Mallon E."/>
            <person name="Orsini L."/>
        </authorList>
    </citation>
    <scope>NUCLEOTIDE SEQUENCE [LARGE SCALE GENOMIC DNA]</scope>
    <source>
        <strain evidence="1">LRV0_1</strain>
    </source>
</reference>
<accession>A0ABR0ABZ5</accession>
<proteinExistence type="predicted"/>
<dbReference type="EMBL" id="JAOYFB010000037">
    <property type="protein sequence ID" value="KAK4022661.1"/>
    <property type="molecule type" value="Genomic_DNA"/>
</dbReference>
<comment type="caution">
    <text evidence="1">The sequence shown here is derived from an EMBL/GenBank/DDBJ whole genome shotgun (WGS) entry which is preliminary data.</text>
</comment>
<gene>
    <name evidence="1" type="ORF">OUZ56_008115</name>
</gene>
<keyword evidence="2" id="KW-1185">Reference proteome</keyword>
<protein>
    <submittedName>
        <fullName evidence="1">Uncharacterized protein</fullName>
    </submittedName>
</protein>
<sequence>MGLEIAVFRRNTVQHDSVDAHRVPAPSPRTMRHGIGFKNLRRLRQWTCADREGYLLRKIGIDLEKDILLYLHKSIGIVGQFK</sequence>
<evidence type="ECO:0000313" key="1">
    <source>
        <dbReference type="EMBL" id="KAK4022661.1"/>
    </source>
</evidence>
<dbReference type="Proteomes" id="UP001234178">
    <property type="component" value="Unassembled WGS sequence"/>
</dbReference>
<name>A0ABR0ABZ5_9CRUS</name>